<feature type="compositionally biased region" description="Acidic residues" evidence="4">
    <location>
        <begin position="160"/>
        <end position="181"/>
    </location>
</feature>
<feature type="compositionally biased region" description="Low complexity" evidence="4">
    <location>
        <begin position="132"/>
        <end position="143"/>
    </location>
</feature>
<name>A0A0D2MIU3_9CHLO</name>
<dbReference type="GO" id="GO:0032040">
    <property type="term" value="C:small-subunit processome"/>
    <property type="evidence" value="ECO:0007669"/>
    <property type="project" value="InterPro"/>
</dbReference>
<proteinExistence type="predicted"/>
<organism evidence="5 6">
    <name type="scientific">Monoraphidium neglectum</name>
    <dbReference type="NCBI Taxonomy" id="145388"/>
    <lineage>
        <taxon>Eukaryota</taxon>
        <taxon>Viridiplantae</taxon>
        <taxon>Chlorophyta</taxon>
        <taxon>core chlorophytes</taxon>
        <taxon>Chlorophyceae</taxon>
        <taxon>CS clade</taxon>
        <taxon>Sphaeropleales</taxon>
        <taxon>Selenastraceae</taxon>
        <taxon>Monoraphidium</taxon>
    </lineage>
</organism>
<evidence type="ECO:0000256" key="4">
    <source>
        <dbReference type="SAM" id="MobiDB-lite"/>
    </source>
</evidence>
<dbReference type="RefSeq" id="XP_013899576.1">
    <property type="nucleotide sequence ID" value="XM_014044122.1"/>
</dbReference>
<feature type="compositionally biased region" description="Basic and acidic residues" evidence="4">
    <location>
        <begin position="273"/>
        <end position="290"/>
    </location>
</feature>
<feature type="region of interest" description="Disordered" evidence="4">
    <location>
        <begin position="82"/>
        <end position="186"/>
    </location>
</feature>
<comment type="subcellular location">
    <subcellularLocation>
        <location evidence="1">Nucleus</location>
        <location evidence="1">Nucleolus</location>
    </subcellularLocation>
</comment>
<dbReference type="GeneID" id="25740278"/>
<dbReference type="InterPro" id="IPR006709">
    <property type="entry name" value="SSU_processome_Utp14"/>
</dbReference>
<protein>
    <submittedName>
        <fullName evidence="5">Uncharacterized protein</fullName>
    </submittedName>
</protein>
<keyword evidence="2" id="KW-0597">Phosphoprotein</keyword>
<dbReference type="EMBL" id="KK101524">
    <property type="protein sequence ID" value="KIZ00557.1"/>
    <property type="molecule type" value="Genomic_DNA"/>
</dbReference>
<dbReference type="PANTHER" id="PTHR14150:SF12">
    <property type="entry name" value="U3 SMALL NUCLEOLAR RNA-ASSOCIATED PROTEIN 14 HOMOLOG A"/>
    <property type="match status" value="1"/>
</dbReference>
<evidence type="ECO:0000256" key="1">
    <source>
        <dbReference type="ARBA" id="ARBA00004604"/>
    </source>
</evidence>
<dbReference type="STRING" id="145388.A0A0D2MIU3"/>
<accession>A0A0D2MIU3</accession>
<dbReference type="OrthoDB" id="277439at2759"/>
<gene>
    <name evidence="5" type="ORF">MNEG_7402</name>
</gene>
<evidence type="ECO:0000313" key="6">
    <source>
        <dbReference type="Proteomes" id="UP000054498"/>
    </source>
</evidence>
<feature type="compositionally biased region" description="Acidic residues" evidence="4">
    <location>
        <begin position="105"/>
        <end position="131"/>
    </location>
</feature>
<evidence type="ECO:0000313" key="5">
    <source>
        <dbReference type="EMBL" id="KIZ00557.1"/>
    </source>
</evidence>
<sequence>MAKRQRAVPQQGKAPPRGKRRKQKSDVYEAEDSDPDEEKHTDRFDHVENYEYELPSDFEDEEIDEDMAFTAEDKMRYAGWFGDDDADAAATPAGRGGRKERAEFADLESSEEGAEEEGSEHESDLDFEDGGDMLAALDGDAAATGGGGSSDELLGGSSGGEEEEEEEEGEEGGGEGEDDDAYRDMLAAAVGRGHDDARAARRARAPRVVAEAYPESEFAGAGAEDGGGAGGALRLSDLVAGLGDARPRLGASRKALERMERRGAPVEAPLPRAVRERQERKAGYEETSRDVTKWQPMVKVRL</sequence>
<feature type="compositionally biased region" description="Basic and acidic residues" evidence="4">
    <location>
        <begin position="37"/>
        <end position="49"/>
    </location>
</feature>
<dbReference type="GO" id="GO:0006364">
    <property type="term" value="P:rRNA processing"/>
    <property type="evidence" value="ECO:0007669"/>
    <property type="project" value="InterPro"/>
</dbReference>
<reference evidence="5 6" key="1">
    <citation type="journal article" date="2013" name="BMC Genomics">
        <title>Reconstruction of the lipid metabolism for the microalga Monoraphidium neglectum from its genome sequence reveals characteristics suitable for biofuel production.</title>
        <authorList>
            <person name="Bogen C."/>
            <person name="Al-Dilaimi A."/>
            <person name="Albersmeier A."/>
            <person name="Wichmann J."/>
            <person name="Grundmann M."/>
            <person name="Rupp O."/>
            <person name="Lauersen K.J."/>
            <person name="Blifernez-Klassen O."/>
            <person name="Kalinowski J."/>
            <person name="Goesmann A."/>
            <person name="Mussgnug J.H."/>
            <person name="Kruse O."/>
        </authorList>
    </citation>
    <scope>NUCLEOTIDE SEQUENCE [LARGE SCALE GENOMIC DNA]</scope>
    <source>
        <strain evidence="5 6">SAG 48.87</strain>
    </source>
</reference>
<dbReference type="PANTHER" id="PTHR14150">
    <property type="entry name" value="U3 SMALL NUCLEOLAR RNA-ASSOCIATED PROTEIN 14"/>
    <property type="match status" value="1"/>
</dbReference>
<feature type="compositionally biased region" description="Basic and acidic residues" evidence="4">
    <location>
        <begin position="254"/>
        <end position="264"/>
    </location>
</feature>
<evidence type="ECO:0000256" key="3">
    <source>
        <dbReference type="ARBA" id="ARBA00023242"/>
    </source>
</evidence>
<dbReference type="KEGG" id="mng:MNEG_7402"/>
<feature type="region of interest" description="Disordered" evidence="4">
    <location>
        <begin position="253"/>
        <end position="290"/>
    </location>
</feature>
<evidence type="ECO:0000256" key="2">
    <source>
        <dbReference type="ARBA" id="ARBA00022553"/>
    </source>
</evidence>
<dbReference type="AlphaFoldDB" id="A0A0D2MIU3"/>
<keyword evidence="6" id="KW-1185">Reference proteome</keyword>
<dbReference type="Pfam" id="PF04615">
    <property type="entry name" value="Utp14"/>
    <property type="match status" value="1"/>
</dbReference>
<dbReference type="Proteomes" id="UP000054498">
    <property type="component" value="Unassembled WGS sequence"/>
</dbReference>
<keyword evidence="3" id="KW-0539">Nucleus</keyword>
<feature type="region of interest" description="Disordered" evidence="4">
    <location>
        <begin position="1"/>
        <end position="49"/>
    </location>
</feature>